<keyword evidence="9" id="KW-0012">Acyltransferase</keyword>
<dbReference type="SUPFAM" id="SSF55729">
    <property type="entry name" value="Acyl-CoA N-acyltransferases (Nat)"/>
    <property type="match status" value="1"/>
</dbReference>
<comment type="subcellular location">
    <subcellularLocation>
        <location evidence="1">Nucleus</location>
    </subcellularLocation>
</comment>
<evidence type="ECO:0000256" key="7">
    <source>
        <dbReference type="ARBA" id="ARBA00023242"/>
    </source>
</evidence>
<evidence type="ECO:0000256" key="8">
    <source>
        <dbReference type="ARBA" id="ARBA00023306"/>
    </source>
</evidence>
<feature type="domain" description="N-acetyltransferase ESCO zinc-finger" evidence="10">
    <location>
        <begin position="8"/>
        <end position="45"/>
    </location>
</feature>
<keyword evidence="6" id="KW-0862">Zinc</keyword>
<dbReference type="InterPro" id="IPR028009">
    <property type="entry name" value="ESCO_Acetyltransf_dom"/>
</dbReference>
<evidence type="ECO:0000256" key="6">
    <source>
        <dbReference type="ARBA" id="ARBA00022833"/>
    </source>
</evidence>
<feature type="domain" description="N-acetyltransferase ESCO acetyl-transferase" evidence="11">
    <location>
        <begin position="163"/>
        <end position="231"/>
    </location>
</feature>
<gene>
    <name evidence="12" type="ORF">GSLYS_00013963001</name>
</gene>
<dbReference type="Pfam" id="PF13878">
    <property type="entry name" value="zf-C2H2_3"/>
    <property type="match status" value="1"/>
</dbReference>
<dbReference type="GO" id="GO:0061733">
    <property type="term" value="F:protein-lysine-acetyltransferase activity"/>
    <property type="evidence" value="ECO:0007669"/>
    <property type="project" value="TreeGrafter"/>
</dbReference>
<organism evidence="12 13">
    <name type="scientific">Lymnaea stagnalis</name>
    <name type="common">Great pond snail</name>
    <name type="synonym">Helix stagnalis</name>
    <dbReference type="NCBI Taxonomy" id="6523"/>
    <lineage>
        <taxon>Eukaryota</taxon>
        <taxon>Metazoa</taxon>
        <taxon>Spiralia</taxon>
        <taxon>Lophotrochozoa</taxon>
        <taxon>Mollusca</taxon>
        <taxon>Gastropoda</taxon>
        <taxon>Heterobranchia</taxon>
        <taxon>Euthyneura</taxon>
        <taxon>Panpulmonata</taxon>
        <taxon>Hygrophila</taxon>
        <taxon>Lymnaeoidea</taxon>
        <taxon>Lymnaeidae</taxon>
        <taxon>Lymnaea</taxon>
    </lineage>
</organism>
<keyword evidence="4" id="KW-0479">Metal-binding</keyword>
<accession>A0AAV2I113</accession>
<comment type="caution">
    <text evidence="12">The sequence shown here is derived from an EMBL/GenBank/DDBJ whole genome shotgun (WGS) entry which is preliminary data.</text>
</comment>
<evidence type="ECO:0000256" key="9">
    <source>
        <dbReference type="ARBA" id="ARBA00023315"/>
    </source>
</evidence>
<reference evidence="12 13" key="1">
    <citation type="submission" date="2024-04" db="EMBL/GenBank/DDBJ databases">
        <authorList>
            <consortium name="Genoscope - CEA"/>
            <person name="William W."/>
        </authorList>
    </citation>
    <scope>NUCLEOTIDE SEQUENCE [LARGE SCALE GENOMIC DNA]</scope>
</reference>
<evidence type="ECO:0000256" key="2">
    <source>
        <dbReference type="ARBA" id="ARBA00005816"/>
    </source>
</evidence>
<evidence type="ECO:0000313" key="12">
    <source>
        <dbReference type="EMBL" id="CAL1540314.1"/>
    </source>
</evidence>
<proteinExistence type="inferred from homology"/>
<evidence type="ECO:0008006" key="14">
    <source>
        <dbReference type="Google" id="ProtNLM"/>
    </source>
</evidence>
<evidence type="ECO:0000256" key="1">
    <source>
        <dbReference type="ARBA" id="ARBA00004123"/>
    </source>
</evidence>
<dbReference type="PANTHER" id="PTHR45884">
    <property type="entry name" value="N-ACETYLTRANSFERASE ECO"/>
    <property type="match status" value="1"/>
</dbReference>
<keyword evidence="7" id="KW-0539">Nucleus</keyword>
<dbReference type="Pfam" id="PF13880">
    <property type="entry name" value="Acetyltransf_13"/>
    <property type="match status" value="1"/>
</dbReference>
<keyword evidence="3" id="KW-0808">Transferase</keyword>
<dbReference type="AlphaFoldDB" id="A0AAV2I113"/>
<sequence length="235" mass="26666">MKDGGTSQMILDAGQKEIGPIVCPTCSMVYFKGDPVDEAQHDKHHMRAVKEIKFPGWKVIRVVQEYPETLGSVVLILPSDLKCKGVSKKLDEVYQAMACDLGDLEITPFYAHHLKVFLYIENKKVCGCCMTEPIEEGNRILMTDNDSVDASERRPWRCNEQSEPAAVGISRLWIPVENRRKGIATKLVDCVRQWFNYGILIPKTKVAFSDPTPDGFNFFQKYMGSSTFLVYKYKA</sequence>
<dbReference type="EMBL" id="CAXITT010000377">
    <property type="protein sequence ID" value="CAL1540314.1"/>
    <property type="molecule type" value="Genomic_DNA"/>
</dbReference>
<keyword evidence="5" id="KW-0863">Zinc-finger</keyword>
<keyword evidence="8" id="KW-0131">Cell cycle</keyword>
<evidence type="ECO:0000256" key="3">
    <source>
        <dbReference type="ARBA" id="ARBA00022679"/>
    </source>
</evidence>
<dbReference type="InterPro" id="IPR028005">
    <property type="entry name" value="AcTrfase_ESCO_Znf_dom"/>
</dbReference>
<evidence type="ECO:0000313" key="13">
    <source>
        <dbReference type="Proteomes" id="UP001497497"/>
    </source>
</evidence>
<dbReference type="GO" id="GO:0005634">
    <property type="term" value="C:nucleus"/>
    <property type="evidence" value="ECO:0007669"/>
    <property type="project" value="UniProtKB-SubCell"/>
</dbReference>
<comment type="similarity">
    <text evidence="2">Belongs to the acetyltransferase family. ECO subfamily.</text>
</comment>
<dbReference type="Proteomes" id="UP001497497">
    <property type="component" value="Unassembled WGS sequence"/>
</dbReference>
<dbReference type="GO" id="GO:0007064">
    <property type="term" value="P:mitotic sister chromatid cohesion"/>
    <property type="evidence" value="ECO:0007669"/>
    <property type="project" value="TreeGrafter"/>
</dbReference>
<name>A0AAV2I113_LYMST</name>
<evidence type="ECO:0000259" key="10">
    <source>
        <dbReference type="Pfam" id="PF13878"/>
    </source>
</evidence>
<dbReference type="GO" id="GO:0000785">
    <property type="term" value="C:chromatin"/>
    <property type="evidence" value="ECO:0007669"/>
    <property type="project" value="TreeGrafter"/>
</dbReference>
<keyword evidence="13" id="KW-1185">Reference proteome</keyword>
<evidence type="ECO:0000259" key="11">
    <source>
        <dbReference type="Pfam" id="PF13880"/>
    </source>
</evidence>
<evidence type="ECO:0000256" key="4">
    <source>
        <dbReference type="ARBA" id="ARBA00022723"/>
    </source>
</evidence>
<dbReference type="GO" id="GO:0008270">
    <property type="term" value="F:zinc ion binding"/>
    <property type="evidence" value="ECO:0007669"/>
    <property type="project" value="UniProtKB-KW"/>
</dbReference>
<evidence type="ECO:0000256" key="5">
    <source>
        <dbReference type="ARBA" id="ARBA00022771"/>
    </source>
</evidence>
<dbReference type="InterPro" id="IPR016181">
    <property type="entry name" value="Acyl_CoA_acyltransferase"/>
</dbReference>
<protein>
    <recommendedName>
        <fullName evidence="14">N-acetyltransferase ESCO1</fullName>
    </recommendedName>
</protein>
<dbReference type="PANTHER" id="PTHR45884:SF2">
    <property type="entry name" value="N-ACETYLTRANSFERASE ECO"/>
    <property type="match status" value="1"/>
</dbReference>